<comment type="caution">
    <text evidence="3">The sequence shown here is derived from an EMBL/GenBank/DDBJ whole genome shotgun (WGS) entry which is preliminary data.</text>
</comment>
<reference evidence="3 4" key="1">
    <citation type="submission" date="2015-12" db="EMBL/GenBank/DDBJ databases">
        <title>Serinicoccus chungangenesis strain CD08_5 genome sequencing and assembly.</title>
        <authorList>
            <person name="Chander A.M."/>
            <person name="Kaur G."/>
            <person name="Nair G.R."/>
            <person name="Dhawan D.K."/>
            <person name="Kochhar R.K."/>
            <person name="Mayilraj S."/>
            <person name="Bhadada S.K."/>
        </authorList>
    </citation>
    <scope>NUCLEOTIDE SEQUENCE [LARGE SCALE GENOMIC DNA]</scope>
    <source>
        <strain evidence="3 4">CD08_5</strain>
    </source>
</reference>
<keyword evidence="2" id="KW-0812">Transmembrane</keyword>
<sequence>MSTRDQTVTALGLGGVAAFQLALALGAPWGRASYGGQHEGVLPRRLRWVSAGATVVYAGVAVTVASERTPPQVRRGVLTAVAGLMSVAIVPNAMSRSALERAIWTPASGALAYVAWRALVRQGSDESRERRPTGGADTRSVTTTRQRHQPHPAGANSQKLS</sequence>
<gene>
    <name evidence="3" type="ORF">AVL62_08500</name>
</gene>
<evidence type="ECO:0000313" key="3">
    <source>
        <dbReference type="EMBL" id="KUG51959.1"/>
    </source>
</evidence>
<proteinExistence type="predicted"/>
<dbReference type="Proteomes" id="UP000054837">
    <property type="component" value="Unassembled WGS sequence"/>
</dbReference>
<feature type="compositionally biased region" description="Basic and acidic residues" evidence="1">
    <location>
        <begin position="123"/>
        <end position="132"/>
    </location>
</feature>
<keyword evidence="2" id="KW-0472">Membrane</keyword>
<organism evidence="3 4">
    <name type="scientific">Serinicoccus chungangensis</name>
    <dbReference type="NCBI Taxonomy" id="767452"/>
    <lineage>
        <taxon>Bacteria</taxon>
        <taxon>Bacillati</taxon>
        <taxon>Actinomycetota</taxon>
        <taxon>Actinomycetes</taxon>
        <taxon>Micrococcales</taxon>
        <taxon>Ornithinimicrobiaceae</taxon>
        <taxon>Serinicoccus</taxon>
    </lineage>
</organism>
<feature type="region of interest" description="Disordered" evidence="1">
    <location>
        <begin position="123"/>
        <end position="161"/>
    </location>
</feature>
<dbReference type="OrthoDB" id="1524823at2"/>
<dbReference type="AlphaFoldDB" id="A0A0W8I328"/>
<keyword evidence="4" id="KW-1185">Reference proteome</keyword>
<accession>A0A0W8I328</accession>
<evidence type="ECO:0000256" key="1">
    <source>
        <dbReference type="SAM" id="MobiDB-lite"/>
    </source>
</evidence>
<dbReference type="RefSeq" id="WP_058892254.1">
    <property type="nucleotide sequence ID" value="NZ_LQBL01000031.1"/>
</dbReference>
<evidence type="ECO:0000256" key="2">
    <source>
        <dbReference type="SAM" id="Phobius"/>
    </source>
</evidence>
<name>A0A0W8I328_9MICO</name>
<protein>
    <submittedName>
        <fullName evidence="3">Uncharacterized protein</fullName>
    </submittedName>
</protein>
<evidence type="ECO:0000313" key="4">
    <source>
        <dbReference type="Proteomes" id="UP000054837"/>
    </source>
</evidence>
<keyword evidence="2" id="KW-1133">Transmembrane helix</keyword>
<dbReference type="EMBL" id="LQBL01000031">
    <property type="protein sequence ID" value="KUG51959.1"/>
    <property type="molecule type" value="Genomic_DNA"/>
</dbReference>
<feature type="transmembrane region" description="Helical" evidence="2">
    <location>
        <begin position="48"/>
        <end position="65"/>
    </location>
</feature>